<comment type="catalytic activity">
    <reaction evidence="3">
        <text>uridine(65) in tRNA = pseudouridine(65) in tRNA</text>
        <dbReference type="Rhea" id="RHEA:42536"/>
        <dbReference type="Rhea" id="RHEA-COMP:10103"/>
        <dbReference type="Rhea" id="RHEA-COMP:10104"/>
        <dbReference type="ChEBI" id="CHEBI:65314"/>
        <dbReference type="ChEBI" id="CHEBI:65315"/>
        <dbReference type="EC" id="5.4.99.26"/>
    </reaction>
</comment>
<dbReference type="GO" id="GO:0003723">
    <property type="term" value="F:RNA binding"/>
    <property type="evidence" value="ECO:0007669"/>
    <property type="project" value="InterPro"/>
</dbReference>
<evidence type="ECO:0000313" key="11">
    <source>
        <dbReference type="EMBL" id="SET61245.1"/>
    </source>
</evidence>
<dbReference type="PANTHER" id="PTHR21600:SF56">
    <property type="entry name" value="TRNA PSEUDOURIDINE SYNTHASE C"/>
    <property type="match status" value="1"/>
</dbReference>
<dbReference type="EMBL" id="FOHZ01000014">
    <property type="protein sequence ID" value="SET61245.1"/>
    <property type="molecule type" value="Genomic_DNA"/>
</dbReference>
<keyword evidence="2" id="KW-0413">Isomerase</keyword>
<evidence type="ECO:0000256" key="7">
    <source>
        <dbReference type="ARBA" id="ARBA00041803"/>
    </source>
</evidence>
<accession>A0A1I0FSQ4</accession>
<dbReference type="InterPro" id="IPR006224">
    <property type="entry name" value="PsdUridine_synth_RluA-like_CS"/>
</dbReference>
<keyword evidence="1" id="KW-0819">tRNA processing</keyword>
<keyword evidence="12" id="KW-1185">Reference proteome</keyword>
<dbReference type="Pfam" id="PF00849">
    <property type="entry name" value="PseudoU_synth_2"/>
    <property type="match status" value="1"/>
</dbReference>
<evidence type="ECO:0000256" key="4">
    <source>
        <dbReference type="ARBA" id="ARBA00037670"/>
    </source>
</evidence>
<dbReference type="GO" id="GO:0008033">
    <property type="term" value="P:tRNA processing"/>
    <property type="evidence" value="ECO:0007669"/>
    <property type="project" value="UniProtKB-KW"/>
</dbReference>
<dbReference type="InterPro" id="IPR020103">
    <property type="entry name" value="PsdUridine_synth_cat_dom_sf"/>
</dbReference>
<evidence type="ECO:0000256" key="6">
    <source>
        <dbReference type="ARBA" id="ARBA00040675"/>
    </source>
</evidence>
<evidence type="ECO:0000256" key="9">
    <source>
        <dbReference type="ARBA" id="ARBA00043049"/>
    </source>
</evidence>
<dbReference type="Proteomes" id="UP000198762">
    <property type="component" value="Unassembled WGS sequence"/>
</dbReference>
<evidence type="ECO:0000256" key="8">
    <source>
        <dbReference type="ARBA" id="ARBA00041975"/>
    </source>
</evidence>
<dbReference type="SUPFAM" id="SSF55120">
    <property type="entry name" value="Pseudouridine synthase"/>
    <property type="match status" value="1"/>
</dbReference>
<dbReference type="InterPro" id="IPR006145">
    <property type="entry name" value="PsdUridine_synth_RsuA/RluA"/>
</dbReference>
<protein>
    <recommendedName>
        <fullName evidence="6">tRNA pseudouridine synthase C</fullName>
        <ecNumber evidence="5">5.4.99.26</ecNumber>
    </recommendedName>
    <alternativeName>
        <fullName evidence="8">tRNA pseudouridine(65) synthase</fullName>
    </alternativeName>
    <alternativeName>
        <fullName evidence="9">tRNA pseudouridylate synthase C</fullName>
    </alternativeName>
    <alternativeName>
        <fullName evidence="7">tRNA-uridine isomerase C</fullName>
    </alternativeName>
</protein>
<dbReference type="InterPro" id="IPR050188">
    <property type="entry name" value="RluA_PseudoU_synthase"/>
</dbReference>
<organism evidence="11 12">
    <name type="scientific">Marinobacter segnicrescens</name>
    <dbReference type="NCBI Taxonomy" id="430453"/>
    <lineage>
        <taxon>Bacteria</taxon>
        <taxon>Pseudomonadati</taxon>
        <taxon>Pseudomonadota</taxon>
        <taxon>Gammaproteobacteria</taxon>
        <taxon>Pseudomonadales</taxon>
        <taxon>Marinobacteraceae</taxon>
        <taxon>Marinobacter</taxon>
    </lineage>
</organism>
<evidence type="ECO:0000256" key="5">
    <source>
        <dbReference type="ARBA" id="ARBA00038943"/>
    </source>
</evidence>
<evidence type="ECO:0000256" key="1">
    <source>
        <dbReference type="ARBA" id="ARBA00022694"/>
    </source>
</evidence>
<dbReference type="EC" id="5.4.99.26" evidence="5"/>
<gene>
    <name evidence="11" type="ORF">SAMN04487962_11432</name>
</gene>
<dbReference type="GO" id="GO:0000455">
    <property type="term" value="P:enzyme-directed rRNA pseudouridine synthesis"/>
    <property type="evidence" value="ECO:0007669"/>
    <property type="project" value="TreeGrafter"/>
</dbReference>
<proteinExistence type="predicted"/>
<feature type="domain" description="Pseudouridine synthase RsuA/RluA-like" evidence="10">
    <location>
        <begin position="27"/>
        <end position="186"/>
    </location>
</feature>
<evidence type="ECO:0000313" key="12">
    <source>
        <dbReference type="Proteomes" id="UP000198762"/>
    </source>
</evidence>
<evidence type="ECO:0000256" key="3">
    <source>
        <dbReference type="ARBA" id="ARBA00036607"/>
    </source>
</evidence>
<sequence>MATHAMTLRIAVPMPQETLPLIYRDDHMVVVDKPANLLVHPSEIDRRETRSAMMILRDQLGQWVWPAHRLDRPTSGLLVFALDRDCARELAMAFQEHRVRKEYLAIVRGHPPLGGIIRHALTVKDDMGSRRNTDAEPQPALTLYHRLAHATADWAADKRYSTSRYALVRCRPATGRRHQLRRHLKHISHPIIGDSSYGKGPHNRAFAEAFGESRLYLHASDLWLNHPVTGAPIALSAPPPDAFLRVAGAFGWGESAMIRHGQAHVTKE</sequence>
<dbReference type="RefSeq" id="WP_264994555.1">
    <property type="nucleotide sequence ID" value="NZ_JBLWUJ010000001.1"/>
</dbReference>
<dbReference type="Gene3D" id="3.30.2350.10">
    <property type="entry name" value="Pseudouridine synthase"/>
    <property type="match status" value="1"/>
</dbReference>
<name>A0A1I0FSQ4_9GAMM</name>
<dbReference type="GO" id="GO:0160149">
    <property type="term" value="F:tRNA pseudouridine(65) synthase activity"/>
    <property type="evidence" value="ECO:0007669"/>
    <property type="project" value="UniProtKB-EC"/>
</dbReference>
<dbReference type="PROSITE" id="PS01129">
    <property type="entry name" value="PSI_RLU"/>
    <property type="match status" value="1"/>
</dbReference>
<dbReference type="PANTHER" id="PTHR21600">
    <property type="entry name" value="MITOCHONDRIAL RNA PSEUDOURIDINE SYNTHASE"/>
    <property type="match status" value="1"/>
</dbReference>
<dbReference type="AlphaFoldDB" id="A0A1I0FSQ4"/>
<evidence type="ECO:0000259" key="10">
    <source>
        <dbReference type="Pfam" id="PF00849"/>
    </source>
</evidence>
<dbReference type="STRING" id="430453.SAMN04487962_11432"/>
<evidence type="ECO:0000256" key="2">
    <source>
        <dbReference type="ARBA" id="ARBA00023235"/>
    </source>
</evidence>
<reference evidence="12" key="1">
    <citation type="submission" date="2016-10" db="EMBL/GenBank/DDBJ databases">
        <authorList>
            <person name="Varghese N."/>
            <person name="Submissions S."/>
        </authorList>
    </citation>
    <scope>NUCLEOTIDE SEQUENCE [LARGE SCALE GENOMIC DNA]</scope>
    <source>
        <strain evidence="12">CGMCC 1.6489</strain>
    </source>
</reference>
<comment type="function">
    <text evidence="4">Responsible for synthesis of pseudouridine from uracil-65 in transfer RNAs.</text>
</comment>